<dbReference type="Proteomes" id="UP000824782">
    <property type="component" value="Unassembled WGS sequence"/>
</dbReference>
<dbReference type="AlphaFoldDB" id="A0AAV7A1R1"/>
<dbReference type="EMBL" id="WNYA01000010">
    <property type="protein sequence ID" value="KAG8552863.1"/>
    <property type="molecule type" value="Genomic_DNA"/>
</dbReference>
<organism evidence="2 3">
    <name type="scientific">Engystomops pustulosus</name>
    <name type="common">Tungara frog</name>
    <name type="synonym">Physalaemus pustulosus</name>
    <dbReference type="NCBI Taxonomy" id="76066"/>
    <lineage>
        <taxon>Eukaryota</taxon>
        <taxon>Metazoa</taxon>
        <taxon>Chordata</taxon>
        <taxon>Craniata</taxon>
        <taxon>Vertebrata</taxon>
        <taxon>Euteleostomi</taxon>
        <taxon>Amphibia</taxon>
        <taxon>Batrachia</taxon>
        <taxon>Anura</taxon>
        <taxon>Neobatrachia</taxon>
        <taxon>Hyloidea</taxon>
        <taxon>Leptodactylidae</taxon>
        <taxon>Leiuperinae</taxon>
        <taxon>Engystomops</taxon>
    </lineage>
</organism>
<sequence length="226" mass="24844">MSWNWKVFMVLVLCALVPSKTVRVDLPDLNSPDEDLKSELSVANGPVLIDVNVLVYIPSYENGSAQIVLSELTMSGENPCLFTIIADEIEQCNKSANTRGNHCKPPSEWAEVVVTLYGVVNYGEPYIYNVTVTGGELMLTIYMENKLVIVPKYNPNPTNTTVYLNFMFENFQQIDKNANSSDVVVHVQTLYNAPSPTTATLPSGQSGLCPLDGTALVTLFAVLLFI</sequence>
<gene>
    <name evidence="2" type="ORF">GDO81_003113</name>
</gene>
<evidence type="ECO:0000313" key="3">
    <source>
        <dbReference type="Proteomes" id="UP000824782"/>
    </source>
</evidence>
<keyword evidence="3" id="KW-1185">Reference proteome</keyword>
<protein>
    <submittedName>
        <fullName evidence="2">Uncharacterized protein</fullName>
    </submittedName>
</protein>
<comment type="caution">
    <text evidence="2">The sequence shown here is derived from an EMBL/GenBank/DDBJ whole genome shotgun (WGS) entry which is preliminary data.</text>
</comment>
<feature type="signal peptide" evidence="1">
    <location>
        <begin position="1"/>
        <end position="21"/>
    </location>
</feature>
<proteinExistence type="predicted"/>
<dbReference type="EMBL" id="WNYA01000010">
    <property type="protein sequence ID" value="KAG8552862.1"/>
    <property type="molecule type" value="Genomic_DNA"/>
</dbReference>
<evidence type="ECO:0000313" key="2">
    <source>
        <dbReference type="EMBL" id="KAG8552861.1"/>
    </source>
</evidence>
<evidence type="ECO:0000256" key="1">
    <source>
        <dbReference type="SAM" id="SignalP"/>
    </source>
</evidence>
<feature type="chain" id="PRO_5044715507" evidence="1">
    <location>
        <begin position="22"/>
        <end position="226"/>
    </location>
</feature>
<keyword evidence="1" id="KW-0732">Signal</keyword>
<dbReference type="EMBL" id="WNYA01000010">
    <property type="protein sequence ID" value="KAG8552861.1"/>
    <property type="molecule type" value="Genomic_DNA"/>
</dbReference>
<name>A0AAV7A1R1_ENGPU</name>
<reference evidence="2" key="1">
    <citation type="thesis" date="2020" institute="ProQuest LLC" country="789 East Eisenhower Parkway, Ann Arbor, MI, USA">
        <title>Comparative Genomics and Chromosome Evolution.</title>
        <authorList>
            <person name="Mudd A.B."/>
        </authorList>
    </citation>
    <scope>NUCLEOTIDE SEQUENCE</scope>
    <source>
        <strain evidence="2">237g6f4</strain>
        <tissue evidence="2">Blood</tissue>
    </source>
</reference>
<accession>A0AAV7A1R1</accession>
<dbReference type="EMBL" id="WNYA01000010">
    <property type="protein sequence ID" value="KAG8552864.1"/>
    <property type="molecule type" value="Genomic_DNA"/>
</dbReference>